<keyword evidence="2" id="KW-0472">Membrane</keyword>
<name>A0A841U472_9BACL</name>
<feature type="compositionally biased region" description="Polar residues" evidence="1">
    <location>
        <begin position="202"/>
        <end position="216"/>
    </location>
</feature>
<gene>
    <name evidence="3" type="ORF">H7B90_28620</name>
</gene>
<evidence type="ECO:0000313" key="3">
    <source>
        <dbReference type="EMBL" id="MBB6695365.1"/>
    </source>
</evidence>
<keyword evidence="2" id="KW-0812">Transmembrane</keyword>
<keyword evidence="4" id="KW-1185">Reference proteome</keyword>
<proteinExistence type="predicted"/>
<evidence type="ECO:0000313" key="4">
    <source>
        <dbReference type="Proteomes" id="UP000553776"/>
    </source>
</evidence>
<feature type="transmembrane region" description="Helical" evidence="2">
    <location>
        <begin position="6"/>
        <end position="24"/>
    </location>
</feature>
<evidence type="ECO:0000256" key="1">
    <source>
        <dbReference type="SAM" id="MobiDB-lite"/>
    </source>
</evidence>
<keyword evidence="2" id="KW-1133">Transmembrane helix</keyword>
<reference evidence="3 4" key="1">
    <citation type="submission" date="2020-08" db="EMBL/GenBank/DDBJ databases">
        <title>Cohnella phylogeny.</title>
        <authorList>
            <person name="Dunlap C."/>
        </authorList>
    </citation>
    <scope>NUCLEOTIDE SEQUENCE [LARGE SCALE GENOMIC DNA]</scope>
    <source>
        <strain evidence="3 4">DSM 25239</strain>
    </source>
</reference>
<dbReference type="EMBL" id="JACJVR010000127">
    <property type="protein sequence ID" value="MBB6695365.1"/>
    <property type="molecule type" value="Genomic_DNA"/>
</dbReference>
<dbReference type="RefSeq" id="WP_185139316.1">
    <property type="nucleotide sequence ID" value="NZ_BORM01000050.1"/>
</dbReference>
<organism evidence="3 4">
    <name type="scientific">Cohnella xylanilytica</name>
    <dbReference type="NCBI Taxonomy" id="557555"/>
    <lineage>
        <taxon>Bacteria</taxon>
        <taxon>Bacillati</taxon>
        <taxon>Bacillota</taxon>
        <taxon>Bacilli</taxon>
        <taxon>Bacillales</taxon>
        <taxon>Paenibacillaceae</taxon>
        <taxon>Cohnella</taxon>
    </lineage>
</organism>
<dbReference type="Proteomes" id="UP000553776">
    <property type="component" value="Unassembled WGS sequence"/>
</dbReference>
<sequence length="333" mass="35984">MRKWHYAAVGAIVLALAAVSIMVLTEGRGKTVNRDTATWVWDLNALLDGDEANVPRVTEFMKERQVRTVYLHVGAAMLGEEAGLYRAFNRAASAEGIEVQALGGERNWALAEGRAGMREFLGMVADYNAAVAETERFAGVHLDVEPYSLPIWDEDREGTIRGWRTTVEEMSDFARAHGLRSGVDIPFWLDEIPAFGGDSGSGEASENSGTPRNSGSGAEEASETLDQWMMRSADSVTLMSYRNEAEGSGGVLDLVKQEIEHARGTGAVVLVGLNVAKDTEPKLTFRGLGADRFRDAVSRIQRAYAGNAGFGGIAVHDLAAWMQLEGAGTKEAD</sequence>
<dbReference type="AlphaFoldDB" id="A0A841U472"/>
<protein>
    <submittedName>
        <fullName evidence="3">Uncharacterized protein</fullName>
    </submittedName>
</protein>
<evidence type="ECO:0000256" key="2">
    <source>
        <dbReference type="SAM" id="Phobius"/>
    </source>
</evidence>
<comment type="caution">
    <text evidence="3">The sequence shown here is derived from an EMBL/GenBank/DDBJ whole genome shotgun (WGS) entry which is preliminary data.</text>
</comment>
<feature type="region of interest" description="Disordered" evidence="1">
    <location>
        <begin position="196"/>
        <end position="223"/>
    </location>
</feature>
<accession>A0A841U472</accession>